<dbReference type="GO" id="GO:0003677">
    <property type="term" value="F:DNA binding"/>
    <property type="evidence" value="ECO:0007669"/>
    <property type="project" value="UniProtKB-KW"/>
</dbReference>
<comment type="caution">
    <text evidence="5">The sequence shown here is derived from an EMBL/GenBank/DDBJ whole genome shotgun (WGS) entry which is preliminary data.</text>
</comment>
<dbReference type="InterPro" id="IPR036388">
    <property type="entry name" value="WH-like_DNA-bd_sf"/>
</dbReference>
<protein>
    <submittedName>
        <fullName evidence="5">DNA-binding response regulator</fullName>
    </submittedName>
</protein>
<gene>
    <name evidence="5" type="ORF">GBZ26_05005</name>
</gene>
<keyword evidence="6" id="KW-1185">Reference proteome</keyword>
<evidence type="ECO:0000259" key="4">
    <source>
        <dbReference type="PROSITE" id="PS50110"/>
    </source>
</evidence>
<evidence type="ECO:0000313" key="5">
    <source>
        <dbReference type="EMBL" id="NUB18580.1"/>
    </source>
</evidence>
<evidence type="ECO:0000259" key="3">
    <source>
        <dbReference type="PROSITE" id="PS50043"/>
    </source>
</evidence>
<dbReference type="SMART" id="SM00421">
    <property type="entry name" value="HTH_LUXR"/>
    <property type="match status" value="1"/>
</dbReference>
<dbReference type="CDD" id="cd06170">
    <property type="entry name" value="LuxR_C_like"/>
    <property type="match status" value="1"/>
</dbReference>
<dbReference type="PROSITE" id="PS50110">
    <property type="entry name" value="RESPONSE_REGULATORY"/>
    <property type="match status" value="1"/>
</dbReference>
<dbReference type="PRINTS" id="PR00038">
    <property type="entry name" value="HTHLUXR"/>
</dbReference>
<evidence type="ECO:0000256" key="2">
    <source>
        <dbReference type="PROSITE-ProRule" id="PRU00169"/>
    </source>
</evidence>
<dbReference type="Gene3D" id="1.10.10.10">
    <property type="entry name" value="Winged helix-like DNA-binding domain superfamily/Winged helix DNA-binding domain"/>
    <property type="match status" value="1"/>
</dbReference>
<dbReference type="Proteomes" id="UP000639419">
    <property type="component" value="Unassembled WGS sequence"/>
</dbReference>
<dbReference type="EMBL" id="WHOR01000021">
    <property type="protein sequence ID" value="NUB18580.1"/>
    <property type="molecule type" value="Genomic_DNA"/>
</dbReference>
<keyword evidence="1 5" id="KW-0238">DNA-binding</keyword>
<accession>A0ABX2KR18</accession>
<dbReference type="InterPro" id="IPR001789">
    <property type="entry name" value="Sig_transdc_resp-reg_receiver"/>
</dbReference>
<dbReference type="Pfam" id="PF00196">
    <property type="entry name" value="GerE"/>
    <property type="match status" value="1"/>
</dbReference>
<dbReference type="PROSITE" id="PS50043">
    <property type="entry name" value="HTH_LUXR_2"/>
    <property type="match status" value="1"/>
</dbReference>
<proteinExistence type="predicted"/>
<dbReference type="PANTHER" id="PTHR45566:SF1">
    <property type="entry name" value="HTH-TYPE TRANSCRIPTIONAL REGULATOR YHJB-RELATED"/>
    <property type="match status" value="1"/>
</dbReference>
<dbReference type="InterPro" id="IPR051015">
    <property type="entry name" value="EvgA-like"/>
</dbReference>
<dbReference type="InterPro" id="IPR000792">
    <property type="entry name" value="Tscrpt_reg_LuxR_C"/>
</dbReference>
<feature type="domain" description="Response regulatory" evidence="4">
    <location>
        <begin position="28"/>
        <end position="148"/>
    </location>
</feature>
<reference evidence="5 6" key="1">
    <citation type="submission" date="2019-10" db="EMBL/GenBank/DDBJ databases">
        <title>Genome sequence of Azospirillum formosense CC-Nfb-7.</title>
        <authorList>
            <person name="Ambrosini A."/>
            <person name="Sant'Anna F.H."/>
            <person name="Cassan F.D."/>
            <person name="Souza E.M."/>
            <person name="Passaglia L.M.P."/>
        </authorList>
    </citation>
    <scope>NUCLEOTIDE SEQUENCE [LARGE SCALE GENOMIC DNA]</scope>
    <source>
        <strain evidence="5 6">CC-NFb-7</strain>
    </source>
</reference>
<feature type="domain" description="HTH luxR-type" evidence="3">
    <location>
        <begin position="184"/>
        <end position="249"/>
    </location>
</feature>
<evidence type="ECO:0000313" key="6">
    <source>
        <dbReference type="Proteomes" id="UP000639419"/>
    </source>
</evidence>
<name>A0ABX2KR18_9PROT</name>
<dbReference type="SUPFAM" id="SSF52172">
    <property type="entry name" value="CheY-like"/>
    <property type="match status" value="1"/>
</dbReference>
<sequence>MTTEIKQKARVAQEIAPGIAPGGAPGIGVVLVDPNSLTRDCFSLGLGTLCQDMTVQSVASLKDAADVLARGGRTEVVLCNIGAQMGLSDVLRAAIRDAVSACLPVPLVIISDRDDGGMILESLRLGVRGYIVPSLGLGVMLEAIRLVAAGGTFVPATSLQSLIAPAPGAIAVPQTPPPGAAAPVTDRIGGLTPREMAVLTCMREGKSNKLIAYMLGMCENTAKAHVRNVLKKLGATNRTEAAFMAHAHLSRGAALESNQP</sequence>
<dbReference type="PANTHER" id="PTHR45566">
    <property type="entry name" value="HTH-TYPE TRANSCRIPTIONAL REGULATOR YHJB-RELATED"/>
    <property type="match status" value="1"/>
</dbReference>
<dbReference type="InterPro" id="IPR016032">
    <property type="entry name" value="Sig_transdc_resp-reg_C-effctor"/>
</dbReference>
<organism evidence="5 6">
    <name type="scientific">Azospirillum formosense</name>
    <dbReference type="NCBI Taxonomy" id="861533"/>
    <lineage>
        <taxon>Bacteria</taxon>
        <taxon>Pseudomonadati</taxon>
        <taxon>Pseudomonadota</taxon>
        <taxon>Alphaproteobacteria</taxon>
        <taxon>Rhodospirillales</taxon>
        <taxon>Azospirillaceae</taxon>
        <taxon>Azospirillum</taxon>
    </lineage>
</organism>
<dbReference type="Gene3D" id="3.40.50.2300">
    <property type="match status" value="1"/>
</dbReference>
<dbReference type="InterPro" id="IPR011006">
    <property type="entry name" value="CheY-like_superfamily"/>
</dbReference>
<evidence type="ECO:0000256" key="1">
    <source>
        <dbReference type="ARBA" id="ARBA00023125"/>
    </source>
</evidence>
<comment type="caution">
    <text evidence="2">Lacks conserved residue(s) required for the propagation of feature annotation.</text>
</comment>
<dbReference type="SUPFAM" id="SSF46894">
    <property type="entry name" value="C-terminal effector domain of the bipartite response regulators"/>
    <property type="match status" value="1"/>
</dbReference>